<evidence type="ECO:0000256" key="6">
    <source>
        <dbReference type="ARBA" id="ARBA00022692"/>
    </source>
</evidence>
<evidence type="ECO:0000256" key="8">
    <source>
        <dbReference type="ARBA" id="ARBA00022989"/>
    </source>
</evidence>
<dbReference type="Proteomes" id="UP001591681">
    <property type="component" value="Unassembled WGS sequence"/>
</dbReference>
<name>A0ABD1K586_9TELE</name>
<evidence type="ECO:0000256" key="1">
    <source>
        <dbReference type="ARBA" id="ARBA00004435"/>
    </source>
</evidence>
<dbReference type="InterPro" id="IPR006187">
    <property type="entry name" value="Claudin"/>
</dbReference>
<keyword evidence="9 10" id="KW-0472">Membrane</keyword>
<evidence type="ECO:0000313" key="12">
    <source>
        <dbReference type="Proteomes" id="UP001591681"/>
    </source>
</evidence>
<keyword evidence="6 10" id="KW-0812">Transmembrane</keyword>
<dbReference type="Gene3D" id="1.20.140.150">
    <property type="match status" value="1"/>
</dbReference>
<accession>A0ABD1K586</accession>
<dbReference type="AlphaFoldDB" id="A0ABD1K586"/>
<evidence type="ECO:0000256" key="7">
    <source>
        <dbReference type="ARBA" id="ARBA00022949"/>
    </source>
</evidence>
<evidence type="ECO:0000256" key="5">
    <source>
        <dbReference type="ARBA" id="ARBA00022475"/>
    </source>
</evidence>
<evidence type="ECO:0000256" key="3">
    <source>
        <dbReference type="ARBA" id="ARBA00008295"/>
    </source>
</evidence>
<protein>
    <recommendedName>
        <fullName evidence="13">Claudin</fullName>
    </recommendedName>
</protein>
<evidence type="ECO:0000256" key="2">
    <source>
        <dbReference type="ARBA" id="ARBA00004651"/>
    </source>
</evidence>
<keyword evidence="8 10" id="KW-1133">Transmembrane helix</keyword>
<keyword evidence="5" id="KW-1003">Cell membrane</keyword>
<keyword evidence="7" id="KW-0965">Cell junction</keyword>
<proteinExistence type="inferred from homology"/>
<comment type="subcellular location">
    <subcellularLocation>
        <location evidence="1">Cell junction</location>
        <location evidence="1">Tight junction</location>
    </subcellularLocation>
    <subcellularLocation>
        <location evidence="2">Cell membrane</location>
        <topology evidence="2">Multi-pass membrane protein</topology>
    </subcellularLocation>
</comment>
<reference evidence="11 12" key="1">
    <citation type="submission" date="2024-09" db="EMBL/GenBank/DDBJ databases">
        <title>A chromosome-level genome assembly of Gray's grenadier anchovy, Coilia grayii.</title>
        <authorList>
            <person name="Fu Z."/>
        </authorList>
    </citation>
    <scope>NUCLEOTIDE SEQUENCE [LARGE SCALE GENOMIC DNA]</scope>
    <source>
        <strain evidence="11">G4</strain>
        <tissue evidence="11">Muscle</tissue>
    </source>
</reference>
<dbReference type="GO" id="GO:0005923">
    <property type="term" value="C:bicellular tight junction"/>
    <property type="evidence" value="ECO:0007669"/>
    <property type="project" value="UniProtKB-SubCell"/>
</dbReference>
<dbReference type="PANTHER" id="PTHR12002">
    <property type="entry name" value="CLAUDIN"/>
    <property type="match status" value="1"/>
</dbReference>
<feature type="transmembrane region" description="Helical" evidence="10">
    <location>
        <begin position="16"/>
        <end position="40"/>
    </location>
</feature>
<gene>
    <name evidence="11" type="ORF">ACEWY4_009009</name>
</gene>
<evidence type="ECO:0000256" key="10">
    <source>
        <dbReference type="SAM" id="Phobius"/>
    </source>
</evidence>
<evidence type="ECO:0000256" key="9">
    <source>
        <dbReference type="ARBA" id="ARBA00023136"/>
    </source>
</evidence>
<evidence type="ECO:0008006" key="13">
    <source>
        <dbReference type="Google" id="ProtNLM"/>
    </source>
</evidence>
<comment type="similarity">
    <text evidence="3">Belongs to the claudin family.</text>
</comment>
<feature type="transmembrane region" description="Helical" evidence="10">
    <location>
        <begin position="171"/>
        <end position="193"/>
    </location>
</feature>
<evidence type="ECO:0000313" key="11">
    <source>
        <dbReference type="EMBL" id="KAL2094290.1"/>
    </source>
</evidence>
<organism evidence="11 12">
    <name type="scientific">Coilia grayii</name>
    <name type="common">Gray's grenadier anchovy</name>
    <dbReference type="NCBI Taxonomy" id="363190"/>
    <lineage>
        <taxon>Eukaryota</taxon>
        <taxon>Metazoa</taxon>
        <taxon>Chordata</taxon>
        <taxon>Craniata</taxon>
        <taxon>Vertebrata</taxon>
        <taxon>Euteleostomi</taxon>
        <taxon>Actinopterygii</taxon>
        <taxon>Neopterygii</taxon>
        <taxon>Teleostei</taxon>
        <taxon>Clupei</taxon>
        <taxon>Clupeiformes</taxon>
        <taxon>Clupeoidei</taxon>
        <taxon>Engraulidae</taxon>
        <taxon>Coilinae</taxon>
        <taxon>Coilia</taxon>
    </lineage>
</organism>
<dbReference type="GO" id="GO:0005886">
    <property type="term" value="C:plasma membrane"/>
    <property type="evidence" value="ECO:0007669"/>
    <property type="project" value="UniProtKB-SubCell"/>
</dbReference>
<keyword evidence="12" id="KW-1185">Reference proteome</keyword>
<dbReference type="EMBL" id="JBHFQA010000008">
    <property type="protein sequence ID" value="KAL2094290.1"/>
    <property type="molecule type" value="Genomic_DNA"/>
</dbReference>
<feature type="transmembrane region" description="Helical" evidence="10">
    <location>
        <begin position="90"/>
        <end position="113"/>
    </location>
</feature>
<feature type="transmembrane region" description="Helical" evidence="10">
    <location>
        <begin position="125"/>
        <end position="151"/>
    </location>
</feature>
<evidence type="ECO:0000256" key="4">
    <source>
        <dbReference type="ARBA" id="ARBA00022427"/>
    </source>
</evidence>
<sequence length="232" mass="25994">MHVVKKSLVDIKREPFCLFTGLVLAVLGTICVLVTMFAPWRTEKVHSCFLPYVTYEGLWFSCLRYSHESFGKMKCLSLQGLWFKQGFLRAWQVLMCTSLACVLSAWPALIVGLRRFFQHRERHQVLVTAAGSMLLSAAIATLIPATVTTIGSEQVFKHNLLHSRAVTMTGLGLYMGWFGSVFLILAGVILLCCNMTCITSGRETRDPEETSLCMTHNALADTVKEPLQVWIV</sequence>
<keyword evidence="4" id="KW-0796">Tight junction</keyword>
<comment type="caution">
    <text evidence="11">The sequence shown here is derived from an EMBL/GenBank/DDBJ whole genome shotgun (WGS) entry which is preliminary data.</text>
</comment>